<dbReference type="PROSITE" id="PS50894">
    <property type="entry name" value="HPT"/>
    <property type="match status" value="1"/>
</dbReference>
<evidence type="ECO:0000313" key="4">
    <source>
        <dbReference type="Proteomes" id="UP001595812"/>
    </source>
</evidence>
<proteinExistence type="predicted"/>
<dbReference type="SUPFAM" id="SSF47226">
    <property type="entry name" value="Histidine-containing phosphotransfer domain, HPT domain"/>
    <property type="match status" value="1"/>
</dbReference>
<dbReference type="Proteomes" id="UP001595812">
    <property type="component" value="Unassembled WGS sequence"/>
</dbReference>
<dbReference type="Gene3D" id="1.20.120.160">
    <property type="entry name" value="HPT domain"/>
    <property type="match status" value="1"/>
</dbReference>
<protein>
    <submittedName>
        <fullName evidence="3">Hpt domain-containing protein</fullName>
    </submittedName>
</protein>
<keyword evidence="1" id="KW-0597">Phosphoprotein</keyword>
<feature type="modified residue" description="Phosphohistidine" evidence="1">
    <location>
        <position position="56"/>
    </location>
</feature>
<evidence type="ECO:0000256" key="1">
    <source>
        <dbReference type="PROSITE-ProRule" id="PRU00110"/>
    </source>
</evidence>
<evidence type="ECO:0000313" key="3">
    <source>
        <dbReference type="EMBL" id="MFC3877219.1"/>
    </source>
</evidence>
<dbReference type="InterPro" id="IPR036641">
    <property type="entry name" value="HPT_dom_sf"/>
</dbReference>
<comment type="caution">
    <text evidence="3">The sequence shown here is derived from an EMBL/GenBank/DDBJ whole genome shotgun (WGS) entry which is preliminary data.</text>
</comment>
<sequence>MAEHYNLSRVRELADGDEDFVAALVAAFIEEVPEDAERLRVGVPNKDYYDTYQAAHKMKPTIDMFELGVLDKLIDIQDWGKFEQDDTDVSDQLQTVLRAIENATAELKADFGL</sequence>
<dbReference type="EMBL" id="JBHSAT010000004">
    <property type="protein sequence ID" value="MFC3877219.1"/>
    <property type="molecule type" value="Genomic_DNA"/>
</dbReference>
<keyword evidence="4" id="KW-1185">Reference proteome</keyword>
<gene>
    <name evidence="3" type="ORF">ACFOSX_08250</name>
</gene>
<accession>A0ABV8AHI7</accession>
<dbReference type="InterPro" id="IPR008207">
    <property type="entry name" value="Sig_transdc_His_kin_Hpt_dom"/>
</dbReference>
<dbReference type="RefSeq" id="WP_386099091.1">
    <property type="nucleotide sequence ID" value="NZ_JBHSAT010000004.1"/>
</dbReference>
<feature type="domain" description="HPt" evidence="2">
    <location>
        <begin position="17"/>
        <end position="110"/>
    </location>
</feature>
<organism evidence="3 4">
    <name type="scientific">Winogradskyella maritima</name>
    <dbReference type="NCBI Taxonomy" id="1517766"/>
    <lineage>
        <taxon>Bacteria</taxon>
        <taxon>Pseudomonadati</taxon>
        <taxon>Bacteroidota</taxon>
        <taxon>Flavobacteriia</taxon>
        <taxon>Flavobacteriales</taxon>
        <taxon>Flavobacteriaceae</taxon>
        <taxon>Winogradskyella</taxon>
    </lineage>
</organism>
<evidence type="ECO:0000259" key="2">
    <source>
        <dbReference type="PROSITE" id="PS50894"/>
    </source>
</evidence>
<name>A0ABV8AHI7_9FLAO</name>
<reference evidence="4" key="1">
    <citation type="journal article" date="2019" name="Int. J. Syst. Evol. Microbiol.">
        <title>The Global Catalogue of Microorganisms (GCM) 10K type strain sequencing project: providing services to taxonomists for standard genome sequencing and annotation.</title>
        <authorList>
            <consortium name="The Broad Institute Genomics Platform"/>
            <consortium name="The Broad Institute Genome Sequencing Center for Infectious Disease"/>
            <person name="Wu L."/>
            <person name="Ma J."/>
        </authorList>
    </citation>
    <scope>NUCLEOTIDE SEQUENCE [LARGE SCALE GENOMIC DNA]</scope>
    <source>
        <strain evidence="4">CECT 8979</strain>
    </source>
</reference>